<feature type="region of interest" description="Disordered" evidence="1">
    <location>
        <begin position="40"/>
        <end position="80"/>
    </location>
</feature>
<gene>
    <name evidence="2" type="ORF">SLS60_007543</name>
</gene>
<feature type="compositionally biased region" description="Acidic residues" evidence="1">
    <location>
        <begin position="53"/>
        <end position="69"/>
    </location>
</feature>
<protein>
    <recommendedName>
        <fullName evidence="4">DUF2383 domain-containing protein</fullName>
    </recommendedName>
</protein>
<feature type="compositionally biased region" description="Basic and acidic residues" evidence="1">
    <location>
        <begin position="40"/>
        <end position="52"/>
    </location>
</feature>
<evidence type="ECO:0000313" key="3">
    <source>
        <dbReference type="Proteomes" id="UP001521785"/>
    </source>
</evidence>
<evidence type="ECO:0000256" key="1">
    <source>
        <dbReference type="SAM" id="MobiDB-lite"/>
    </source>
</evidence>
<name>A0ABR3R5N1_9PLEO</name>
<evidence type="ECO:0000313" key="2">
    <source>
        <dbReference type="EMBL" id="KAL1599739.1"/>
    </source>
</evidence>
<comment type="caution">
    <text evidence="2">The sequence shown here is derived from an EMBL/GenBank/DDBJ whole genome shotgun (WGS) entry which is preliminary data.</text>
</comment>
<sequence length="236" mass="26906">MAKYRRCRALRKSTGTRCREEAVWHKETRCQEHVGTVKDYKGKRGDTEHADEAGEADDGSEGEYDESDVGMERGHGHDGTLVEEGVLSLNRRAREILLDDVAGEEVRHVERARSLRRELATSAGTQERIRALERTVEALMDRAATQDHINDRMATGQLTLLSKYMQAEMGQERLARENEVLYRHLHWLWQETSRGPETVVQFQQEMKGAAHGDIAEKFGKLGREVYETWGEGGLLE</sequence>
<proteinExistence type="predicted"/>
<dbReference type="EMBL" id="JAKJXO020000010">
    <property type="protein sequence ID" value="KAL1599739.1"/>
    <property type="molecule type" value="Genomic_DNA"/>
</dbReference>
<organism evidence="2 3">
    <name type="scientific">Paraconiothyrium brasiliense</name>
    <dbReference type="NCBI Taxonomy" id="300254"/>
    <lineage>
        <taxon>Eukaryota</taxon>
        <taxon>Fungi</taxon>
        <taxon>Dikarya</taxon>
        <taxon>Ascomycota</taxon>
        <taxon>Pezizomycotina</taxon>
        <taxon>Dothideomycetes</taxon>
        <taxon>Pleosporomycetidae</taxon>
        <taxon>Pleosporales</taxon>
        <taxon>Massarineae</taxon>
        <taxon>Didymosphaeriaceae</taxon>
        <taxon>Paraconiothyrium</taxon>
    </lineage>
</organism>
<reference evidence="2 3" key="1">
    <citation type="submission" date="2024-02" db="EMBL/GenBank/DDBJ databases">
        <title>De novo assembly and annotation of 12 fungi associated with fruit tree decline syndrome in Ontario, Canada.</title>
        <authorList>
            <person name="Sulman M."/>
            <person name="Ellouze W."/>
            <person name="Ilyukhin E."/>
        </authorList>
    </citation>
    <scope>NUCLEOTIDE SEQUENCE [LARGE SCALE GENOMIC DNA]</scope>
    <source>
        <strain evidence="2 3">M42-189</strain>
    </source>
</reference>
<evidence type="ECO:0008006" key="4">
    <source>
        <dbReference type="Google" id="ProtNLM"/>
    </source>
</evidence>
<dbReference type="Proteomes" id="UP001521785">
    <property type="component" value="Unassembled WGS sequence"/>
</dbReference>
<accession>A0ABR3R5N1</accession>
<keyword evidence="3" id="KW-1185">Reference proteome</keyword>
<feature type="compositionally biased region" description="Basic and acidic residues" evidence="1">
    <location>
        <begin position="70"/>
        <end position="80"/>
    </location>
</feature>